<feature type="transmembrane region" description="Helical" evidence="8">
    <location>
        <begin position="178"/>
        <end position="201"/>
    </location>
</feature>
<dbReference type="Pfam" id="PF09594">
    <property type="entry name" value="GT87"/>
    <property type="match status" value="1"/>
</dbReference>
<dbReference type="GO" id="GO:0016758">
    <property type="term" value="F:hexosyltransferase activity"/>
    <property type="evidence" value="ECO:0007669"/>
    <property type="project" value="InterPro"/>
</dbReference>
<comment type="subcellular location">
    <subcellularLocation>
        <location evidence="1">Cell membrane</location>
        <topology evidence="1">Multi-pass membrane protein</topology>
    </subcellularLocation>
</comment>
<protein>
    <recommendedName>
        <fullName evidence="11">Mannosyltransferase</fullName>
    </recommendedName>
</protein>
<evidence type="ECO:0008006" key="11">
    <source>
        <dbReference type="Google" id="ProtNLM"/>
    </source>
</evidence>
<feature type="transmembrane region" description="Helical" evidence="8">
    <location>
        <begin position="259"/>
        <end position="277"/>
    </location>
</feature>
<feature type="transmembrane region" description="Helical" evidence="8">
    <location>
        <begin position="103"/>
        <end position="126"/>
    </location>
</feature>
<feature type="transmembrane region" description="Helical" evidence="8">
    <location>
        <begin position="213"/>
        <end position="231"/>
    </location>
</feature>
<evidence type="ECO:0000256" key="4">
    <source>
        <dbReference type="ARBA" id="ARBA00022692"/>
    </source>
</evidence>
<sequence length="403" mass="47410">MSIKYIIFWAILLRFIVMPFFFHPDLKDHHQRVNYLSTQGVLNIYEFLRQDSYTKEHNLDFSYPPLTYFTLGFYQYLISPILGNDFQKWTRDYSDFRYDTPLIFRYLFSLKFIYLIFELLTGLIIYKLLLKSSRRNLALALWFFNPINLYAISAIGQFDIIPTFFTILSFFLWNKKKIFYSGLSLGIAVAFKTYPLLFLPFFLLTKETVKNKVIFLLTSLGIYGITILPFVNSKAFQNDVLFSGLSTRIFQLKVTVADYQVSVFMVLFLLLIMLYGFLRSKIPLYIFITATLALVFSTARFHPQWIIWIMPFLTIAYGENRINLRYISLFAFSYFLYFIFFGDSFLTTGLLSPISTLYLEIPSFTKIVPDIYQNYIGTMTQSFFAVVSLIIVIKLLRGKKITP</sequence>
<evidence type="ECO:0000313" key="10">
    <source>
        <dbReference type="Proteomes" id="UP000177258"/>
    </source>
</evidence>
<dbReference type="EMBL" id="MFDB01000008">
    <property type="protein sequence ID" value="OGE33537.1"/>
    <property type="molecule type" value="Genomic_DNA"/>
</dbReference>
<keyword evidence="4 8" id="KW-0812">Transmembrane</keyword>
<keyword evidence="2" id="KW-1003">Cell membrane</keyword>
<keyword evidence="3" id="KW-0808">Transferase</keyword>
<evidence type="ECO:0000256" key="7">
    <source>
        <dbReference type="ARBA" id="ARBA00024033"/>
    </source>
</evidence>
<evidence type="ECO:0000256" key="2">
    <source>
        <dbReference type="ARBA" id="ARBA00022475"/>
    </source>
</evidence>
<comment type="caution">
    <text evidence="9">The sequence shown here is derived from an EMBL/GenBank/DDBJ whole genome shotgun (WGS) entry which is preliminary data.</text>
</comment>
<proteinExistence type="inferred from homology"/>
<evidence type="ECO:0000256" key="1">
    <source>
        <dbReference type="ARBA" id="ARBA00004651"/>
    </source>
</evidence>
<dbReference type="AlphaFoldDB" id="A0A1F5JY22"/>
<organism evidence="9 10">
    <name type="scientific">Candidatus Daviesbacteria bacterium RIFCSPHIGHO2_02_FULL_41_10</name>
    <dbReference type="NCBI Taxonomy" id="1797774"/>
    <lineage>
        <taxon>Bacteria</taxon>
        <taxon>Candidatus Daviesiibacteriota</taxon>
    </lineage>
</organism>
<feature type="transmembrane region" description="Helical" evidence="8">
    <location>
        <begin position="147"/>
        <end position="172"/>
    </location>
</feature>
<evidence type="ECO:0000256" key="3">
    <source>
        <dbReference type="ARBA" id="ARBA00022679"/>
    </source>
</evidence>
<feature type="transmembrane region" description="Helical" evidence="8">
    <location>
        <begin position="282"/>
        <end position="299"/>
    </location>
</feature>
<evidence type="ECO:0000256" key="5">
    <source>
        <dbReference type="ARBA" id="ARBA00022989"/>
    </source>
</evidence>
<comment type="similarity">
    <text evidence="7">Belongs to the glycosyltransferase 87 family.</text>
</comment>
<feature type="transmembrane region" description="Helical" evidence="8">
    <location>
        <begin position="6"/>
        <end position="22"/>
    </location>
</feature>
<evidence type="ECO:0000256" key="8">
    <source>
        <dbReference type="SAM" id="Phobius"/>
    </source>
</evidence>
<name>A0A1F5JY22_9BACT</name>
<feature type="transmembrane region" description="Helical" evidence="8">
    <location>
        <begin position="65"/>
        <end position="83"/>
    </location>
</feature>
<keyword evidence="6 8" id="KW-0472">Membrane</keyword>
<evidence type="ECO:0000313" key="9">
    <source>
        <dbReference type="EMBL" id="OGE33537.1"/>
    </source>
</evidence>
<feature type="transmembrane region" description="Helical" evidence="8">
    <location>
        <begin position="375"/>
        <end position="396"/>
    </location>
</feature>
<accession>A0A1F5JY22</accession>
<dbReference type="InterPro" id="IPR018584">
    <property type="entry name" value="GT87"/>
</dbReference>
<gene>
    <name evidence="9" type="ORF">A3D83_01035</name>
</gene>
<reference evidence="9 10" key="1">
    <citation type="journal article" date="2016" name="Nat. Commun.">
        <title>Thousands of microbial genomes shed light on interconnected biogeochemical processes in an aquifer system.</title>
        <authorList>
            <person name="Anantharaman K."/>
            <person name="Brown C.T."/>
            <person name="Hug L.A."/>
            <person name="Sharon I."/>
            <person name="Castelle C.J."/>
            <person name="Probst A.J."/>
            <person name="Thomas B.C."/>
            <person name="Singh A."/>
            <person name="Wilkins M.J."/>
            <person name="Karaoz U."/>
            <person name="Brodie E.L."/>
            <person name="Williams K.H."/>
            <person name="Hubbard S.S."/>
            <person name="Banfield J.F."/>
        </authorList>
    </citation>
    <scope>NUCLEOTIDE SEQUENCE [LARGE SCALE GENOMIC DNA]</scope>
</reference>
<keyword evidence="5 8" id="KW-1133">Transmembrane helix</keyword>
<dbReference type="GO" id="GO:0005886">
    <property type="term" value="C:plasma membrane"/>
    <property type="evidence" value="ECO:0007669"/>
    <property type="project" value="UniProtKB-SubCell"/>
</dbReference>
<evidence type="ECO:0000256" key="6">
    <source>
        <dbReference type="ARBA" id="ARBA00023136"/>
    </source>
</evidence>
<dbReference type="Proteomes" id="UP000177258">
    <property type="component" value="Unassembled WGS sequence"/>
</dbReference>